<dbReference type="Proteomes" id="UP000597301">
    <property type="component" value="Unassembled WGS sequence"/>
</dbReference>
<dbReference type="RefSeq" id="WP_188637904.1">
    <property type="nucleotide sequence ID" value="NZ_BMHM01000001.1"/>
</dbReference>
<reference evidence="2" key="1">
    <citation type="journal article" date="2019" name="Int. J. Syst. Evol. Microbiol.">
        <title>The Global Catalogue of Microorganisms (GCM) 10K type strain sequencing project: providing services to taxonomists for standard genome sequencing and annotation.</title>
        <authorList>
            <consortium name="The Broad Institute Genomics Platform"/>
            <consortium name="The Broad Institute Genome Sequencing Center for Infectious Disease"/>
            <person name="Wu L."/>
            <person name="Ma J."/>
        </authorList>
    </citation>
    <scope>NUCLEOTIDE SEQUENCE [LARGE SCALE GENOMIC DNA]</scope>
    <source>
        <strain evidence="2">CGMCC 1.15122</strain>
    </source>
</reference>
<dbReference type="EMBL" id="BMHM01000001">
    <property type="protein sequence ID" value="GGC77800.1"/>
    <property type="molecule type" value="Genomic_DNA"/>
</dbReference>
<evidence type="ECO:0000313" key="1">
    <source>
        <dbReference type="EMBL" id="GGC77800.1"/>
    </source>
</evidence>
<proteinExistence type="predicted"/>
<gene>
    <name evidence="1" type="ORF">GCM10011382_04690</name>
</gene>
<organism evidence="1 2">
    <name type="scientific">Vreelandella lutescens</name>
    <dbReference type="NCBI Taxonomy" id="1602943"/>
    <lineage>
        <taxon>Bacteria</taxon>
        <taxon>Pseudomonadati</taxon>
        <taxon>Pseudomonadota</taxon>
        <taxon>Gammaproteobacteria</taxon>
        <taxon>Oceanospirillales</taxon>
        <taxon>Halomonadaceae</taxon>
        <taxon>Vreelandella</taxon>
    </lineage>
</organism>
<accession>A0ABQ1NKQ9</accession>
<sequence length="260" mass="29267">MRTLDEEEKNLIKRIVEGQGYSRNIVNILDGHCFLEKAIVKIDGARKSGEVLYESHCKTPSSPSQEELDALAGQQNDLLLLLIKYLMLLRYLEDEHLVTLFDPALSSNKIVSFGDGLSNVQHISMPIYDSNLVELLLRYTRKEIIPSPALRDFVSNNFRTLDERRFSKQHAATWTAIVLSALIGIYGIYDGKATSSAHIAEIQQLRANQTAQAEKIVDDMKHLIEAIDEIDLSEALNDGTNRIVRELSALQSSIESLQEE</sequence>
<evidence type="ECO:0000313" key="2">
    <source>
        <dbReference type="Proteomes" id="UP000597301"/>
    </source>
</evidence>
<protein>
    <submittedName>
        <fullName evidence="1">Uncharacterized protein</fullName>
    </submittedName>
</protein>
<comment type="caution">
    <text evidence="1">The sequence shown here is derived from an EMBL/GenBank/DDBJ whole genome shotgun (WGS) entry which is preliminary data.</text>
</comment>
<keyword evidence="2" id="KW-1185">Reference proteome</keyword>
<name>A0ABQ1NKQ9_9GAMM</name>